<dbReference type="InterPro" id="IPR004838">
    <property type="entry name" value="NHTrfase_class1_PyrdxlP-BS"/>
</dbReference>
<dbReference type="InterPro" id="IPR050596">
    <property type="entry name" value="AspAT/PAT-like"/>
</dbReference>
<protein>
    <recommendedName>
        <fullName evidence="7">Aminotransferase</fullName>
        <ecNumber evidence="7">2.6.1.-</ecNumber>
    </recommendedName>
</protein>
<comment type="similarity">
    <text evidence="2 7">Belongs to the class-I pyridoxal-phosphate-dependent aminotransferase family.</text>
</comment>
<keyword evidence="5" id="KW-0663">Pyridoxal phosphate</keyword>
<dbReference type="InterPro" id="IPR015424">
    <property type="entry name" value="PyrdxlP-dep_Trfase"/>
</dbReference>
<dbReference type="AlphaFoldDB" id="A0A0P6W647"/>
<evidence type="ECO:0000313" key="11">
    <source>
        <dbReference type="Proteomes" id="UP000048984"/>
    </source>
</evidence>
<dbReference type="InterPro" id="IPR015421">
    <property type="entry name" value="PyrdxlP-dep_Trfase_major"/>
</dbReference>
<proteinExistence type="inferred from homology"/>
<dbReference type="NCBIfam" id="NF005732">
    <property type="entry name" value="PRK07550.1"/>
    <property type="match status" value="1"/>
</dbReference>
<evidence type="ECO:0000256" key="3">
    <source>
        <dbReference type="ARBA" id="ARBA00022576"/>
    </source>
</evidence>
<reference evidence="10 11" key="2">
    <citation type="submission" date="2015-10" db="EMBL/GenBank/DDBJ databases">
        <title>Draft Genome Sequence of Prosthecomicrobium hirschii ATCC 27832.</title>
        <authorList>
            <person name="Daniel J."/>
            <person name="Givan S.A."/>
            <person name="Brun Y.V."/>
            <person name="Brown P.J."/>
        </authorList>
    </citation>
    <scope>NUCLEOTIDE SEQUENCE [LARGE SCALE GENOMIC DNA]</scope>
    <source>
        <strain evidence="10 11">16</strain>
    </source>
</reference>
<dbReference type="InterPro" id="IPR004839">
    <property type="entry name" value="Aminotransferase_I/II_large"/>
</dbReference>
<dbReference type="PANTHER" id="PTHR46383">
    <property type="entry name" value="ASPARTATE AMINOTRANSFERASE"/>
    <property type="match status" value="1"/>
</dbReference>
<evidence type="ECO:0000259" key="9">
    <source>
        <dbReference type="Pfam" id="PF00155"/>
    </source>
</evidence>
<evidence type="ECO:0000256" key="7">
    <source>
        <dbReference type="RuleBase" id="RU000481"/>
    </source>
</evidence>
<organism evidence="10 11">
    <name type="scientific">Prosthecodimorpha hirschii</name>
    <dbReference type="NCBI Taxonomy" id="665126"/>
    <lineage>
        <taxon>Bacteria</taxon>
        <taxon>Pseudomonadati</taxon>
        <taxon>Pseudomonadota</taxon>
        <taxon>Alphaproteobacteria</taxon>
        <taxon>Hyphomicrobiales</taxon>
        <taxon>Ancalomicrobiaceae</taxon>
        <taxon>Prosthecodimorpha</taxon>
    </lineage>
</organism>
<dbReference type="Pfam" id="PF00155">
    <property type="entry name" value="Aminotran_1_2"/>
    <property type="match status" value="1"/>
</dbReference>
<dbReference type="GO" id="GO:0004069">
    <property type="term" value="F:L-aspartate:2-oxoglutarate aminotransferase activity"/>
    <property type="evidence" value="ECO:0007669"/>
    <property type="project" value="UniProtKB-EC"/>
</dbReference>
<evidence type="ECO:0000256" key="1">
    <source>
        <dbReference type="ARBA" id="ARBA00001933"/>
    </source>
</evidence>
<feature type="domain" description="Aminotransferase class I/classII large" evidence="9">
    <location>
        <begin position="46"/>
        <end position="396"/>
    </location>
</feature>
<dbReference type="CDD" id="cd00609">
    <property type="entry name" value="AAT_like"/>
    <property type="match status" value="1"/>
</dbReference>
<evidence type="ECO:0000256" key="8">
    <source>
        <dbReference type="SAM" id="MobiDB-lite"/>
    </source>
</evidence>
<dbReference type="SUPFAM" id="SSF53383">
    <property type="entry name" value="PLP-dependent transferases"/>
    <property type="match status" value="1"/>
</dbReference>
<comment type="catalytic activity">
    <reaction evidence="6">
        <text>L-aspartate + 2-oxoglutarate = oxaloacetate + L-glutamate</text>
        <dbReference type="Rhea" id="RHEA:21824"/>
        <dbReference type="ChEBI" id="CHEBI:16452"/>
        <dbReference type="ChEBI" id="CHEBI:16810"/>
        <dbReference type="ChEBI" id="CHEBI:29985"/>
        <dbReference type="ChEBI" id="CHEBI:29991"/>
        <dbReference type="EC" id="2.6.1.1"/>
    </reaction>
</comment>
<dbReference type="STRING" id="665126.ABB55_11710"/>
<comment type="cofactor">
    <cofactor evidence="1 7">
        <name>pyridoxal 5'-phosphate</name>
        <dbReference type="ChEBI" id="CHEBI:597326"/>
    </cofactor>
</comment>
<dbReference type="RefSeq" id="WP_054358959.1">
    <property type="nucleotide sequence ID" value="NZ_LJYW01000001.1"/>
</dbReference>
<keyword evidence="11" id="KW-1185">Reference proteome</keyword>
<dbReference type="Proteomes" id="UP000048984">
    <property type="component" value="Unassembled WGS sequence"/>
</dbReference>
<feature type="region of interest" description="Disordered" evidence="8">
    <location>
        <begin position="1"/>
        <end position="20"/>
    </location>
</feature>
<evidence type="ECO:0000256" key="4">
    <source>
        <dbReference type="ARBA" id="ARBA00022679"/>
    </source>
</evidence>
<evidence type="ECO:0000256" key="2">
    <source>
        <dbReference type="ARBA" id="ARBA00007441"/>
    </source>
</evidence>
<reference evidence="10 11" key="1">
    <citation type="submission" date="2015-09" db="EMBL/GenBank/DDBJ databases">
        <authorList>
            <person name="Jackson K.R."/>
            <person name="Lunt B.L."/>
            <person name="Fisher J.N.B."/>
            <person name="Gardner A.V."/>
            <person name="Bailey M.E."/>
            <person name="Deus L.M."/>
            <person name="Earl A.S."/>
            <person name="Gibby P.D."/>
            <person name="Hartmann K.A."/>
            <person name="Liu J.E."/>
            <person name="Manci A.M."/>
            <person name="Nielsen D.A."/>
            <person name="Solomon M.B."/>
            <person name="Breakwell D.P."/>
            <person name="Burnett S.H."/>
            <person name="Grose J.H."/>
        </authorList>
    </citation>
    <scope>NUCLEOTIDE SEQUENCE [LARGE SCALE GENOMIC DNA]</scope>
    <source>
        <strain evidence="10 11">16</strain>
    </source>
</reference>
<accession>A0A0P6W647</accession>
<evidence type="ECO:0000313" key="10">
    <source>
        <dbReference type="EMBL" id="KPL52796.1"/>
    </source>
</evidence>
<name>A0A0P6W647_9HYPH</name>
<dbReference type="Gene3D" id="3.40.640.10">
    <property type="entry name" value="Type I PLP-dependent aspartate aminotransferase-like (Major domain)"/>
    <property type="match status" value="1"/>
</dbReference>
<evidence type="ECO:0000256" key="5">
    <source>
        <dbReference type="ARBA" id="ARBA00022898"/>
    </source>
</evidence>
<dbReference type="PANTHER" id="PTHR46383:SF1">
    <property type="entry name" value="ASPARTATE AMINOTRANSFERASE"/>
    <property type="match status" value="1"/>
</dbReference>
<dbReference type="GO" id="GO:0030170">
    <property type="term" value="F:pyridoxal phosphate binding"/>
    <property type="evidence" value="ECO:0007669"/>
    <property type="project" value="InterPro"/>
</dbReference>
<comment type="caution">
    <text evidence="10">The sequence shown here is derived from an EMBL/GenBank/DDBJ whole genome shotgun (WGS) entry which is preliminary data.</text>
</comment>
<dbReference type="PROSITE" id="PS00105">
    <property type="entry name" value="AA_TRANSFER_CLASS_1"/>
    <property type="match status" value="1"/>
</dbReference>
<dbReference type="GO" id="GO:0006520">
    <property type="term" value="P:amino acid metabolic process"/>
    <property type="evidence" value="ECO:0007669"/>
    <property type="project" value="InterPro"/>
</dbReference>
<sequence>MSASAETDVRGTAGHRPNPLLEAVEAPPIPAAQAWLAAYDGKAGPLLNLSQAAPGDPPPAELLARLAEAAGAPETTRYGPIPGEPDLRAALAAEMTALYGGPVDAGDVVITSGCNQAFFAAALTVARAGDEVILPAPWYFNHKMILDMLGIVARPFALKAEDGFEPDPAAARALIGPRTRAIVLVSPNNPTGATCRPETIAAFADLAEAAGLFLILDETYRDFLPEGRDRPHDLFATGRSRASLIHLYSFSKAYSIPGHRLGALVAAPALVEQVIKVQDCLQICAPRAGQAAIAWAIPALGGWRAANRHMINRRAALFADRLATVPGWRVEAAGAYFAYVRHPGRQPALAVAERLCRERGVLTLPGSWFGPGQEGHLRIAFANVDDAALDRIAERFLELD</sequence>
<evidence type="ECO:0000256" key="6">
    <source>
        <dbReference type="ARBA" id="ARBA00049185"/>
    </source>
</evidence>
<keyword evidence="4 7" id="KW-0808">Transferase</keyword>
<dbReference type="EMBL" id="LJYW01000001">
    <property type="protein sequence ID" value="KPL52796.1"/>
    <property type="molecule type" value="Genomic_DNA"/>
</dbReference>
<keyword evidence="3 7" id="KW-0032">Aminotransferase</keyword>
<gene>
    <name evidence="10" type="ORF">ABB55_11710</name>
</gene>
<dbReference type="EC" id="2.6.1.-" evidence="7"/>